<feature type="transmembrane region" description="Helical" evidence="1">
    <location>
        <begin position="12"/>
        <end position="31"/>
    </location>
</feature>
<reference evidence="3" key="1">
    <citation type="submission" date="2017-09" db="EMBL/GenBank/DDBJ databases">
        <title>Depth-based differentiation of microbial function through sediment-hosted aquifers and enrichment of novel symbionts in the deep terrestrial subsurface.</title>
        <authorList>
            <person name="Probst A.J."/>
            <person name="Ladd B."/>
            <person name="Jarett J.K."/>
            <person name="Geller-Mcgrath D.E."/>
            <person name="Sieber C.M.K."/>
            <person name="Emerson J.B."/>
            <person name="Anantharaman K."/>
            <person name="Thomas B.C."/>
            <person name="Malmstrom R."/>
            <person name="Stieglmeier M."/>
            <person name="Klingl A."/>
            <person name="Woyke T."/>
            <person name="Ryan C.M."/>
            <person name="Banfield J.F."/>
        </authorList>
    </citation>
    <scope>NUCLEOTIDE SEQUENCE [LARGE SCALE GENOMIC DNA]</scope>
</reference>
<evidence type="ECO:0000313" key="3">
    <source>
        <dbReference type="Proteomes" id="UP000230935"/>
    </source>
</evidence>
<dbReference type="AlphaFoldDB" id="A0A2H0W300"/>
<keyword evidence="1" id="KW-0812">Transmembrane</keyword>
<dbReference type="EMBL" id="PEZZ01000033">
    <property type="protein sequence ID" value="PIS04891.1"/>
    <property type="molecule type" value="Genomic_DNA"/>
</dbReference>
<feature type="transmembrane region" description="Helical" evidence="1">
    <location>
        <begin position="146"/>
        <end position="168"/>
    </location>
</feature>
<comment type="caution">
    <text evidence="2">The sequence shown here is derived from an EMBL/GenBank/DDBJ whole genome shotgun (WGS) entry which is preliminary data.</text>
</comment>
<proteinExistence type="predicted"/>
<evidence type="ECO:0000256" key="1">
    <source>
        <dbReference type="SAM" id="Phobius"/>
    </source>
</evidence>
<protein>
    <recommendedName>
        <fullName evidence="4">ECF transporter S component</fullName>
    </recommendedName>
</protein>
<evidence type="ECO:0008006" key="4">
    <source>
        <dbReference type="Google" id="ProtNLM"/>
    </source>
</evidence>
<feature type="transmembrane region" description="Helical" evidence="1">
    <location>
        <begin position="43"/>
        <end position="66"/>
    </location>
</feature>
<accession>A0A2H0W300</accession>
<feature type="transmembrane region" description="Helical" evidence="1">
    <location>
        <begin position="188"/>
        <end position="209"/>
    </location>
</feature>
<dbReference type="Proteomes" id="UP000230935">
    <property type="component" value="Unassembled WGS sequence"/>
</dbReference>
<organism evidence="2 3">
    <name type="scientific">Candidatus Buchananbacteria bacterium CG10_big_fil_rev_8_21_14_0_10_42_9</name>
    <dbReference type="NCBI Taxonomy" id="1974526"/>
    <lineage>
        <taxon>Bacteria</taxon>
        <taxon>Candidatus Buchananiibacteriota</taxon>
    </lineage>
</organism>
<keyword evidence="1" id="KW-1133">Transmembrane helix</keyword>
<evidence type="ECO:0000313" key="2">
    <source>
        <dbReference type="EMBL" id="PIS04891.1"/>
    </source>
</evidence>
<name>A0A2H0W300_9BACT</name>
<gene>
    <name evidence="2" type="ORF">COT81_04120</name>
</gene>
<feature type="transmembrane region" description="Helical" evidence="1">
    <location>
        <begin position="72"/>
        <end position="90"/>
    </location>
</feature>
<sequence length="230" mass="25761">MKQMSKFFNHENLWFVAIFTVLGLIALQVPFTKLVGSQVKFTLFDFFGPIATGFIGLIPGVVSVFLMQFVNFLIHGAEVIDVGTVIRFFPMLFAAAYFGKKASWNIVVPAIAIAAFIANPIGRQAWYFSLYWLIPIIMYFYRDKFLLARSLGATFTAHAVGGAAWVWAFGLTKEIWIGLIPIVAMERLLMAVGISVSYVVVSNVLAYLLKKKIISLPFNLDSKYLLKPVQ</sequence>
<keyword evidence="1" id="KW-0472">Membrane</keyword>